<evidence type="ECO:0000313" key="5">
    <source>
        <dbReference type="Proteomes" id="UP000198771"/>
    </source>
</evidence>
<evidence type="ECO:0000256" key="1">
    <source>
        <dbReference type="ARBA" id="ARBA00022630"/>
    </source>
</evidence>
<accession>A0A1G6AKA9</accession>
<dbReference type="RefSeq" id="WP_092116748.1">
    <property type="nucleotide sequence ID" value="NZ_FMXO01000002.1"/>
</dbReference>
<keyword evidence="1" id="KW-0285">Flavoprotein</keyword>
<keyword evidence="2" id="KW-0288">FMN</keyword>
<dbReference type="InterPro" id="IPR005025">
    <property type="entry name" value="FMN_Rdtase-like_dom"/>
</dbReference>
<dbReference type="PANTHER" id="PTHR43278">
    <property type="entry name" value="NAD(P)H-DEPENDENT FMN-CONTAINING OXIDOREDUCTASE YWQN-RELATED"/>
    <property type="match status" value="1"/>
</dbReference>
<dbReference type="Gene3D" id="3.40.50.360">
    <property type="match status" value="1"/>
</dbReference>
<dbReference type="Proteomes" id="UP000198771">
    <property type="component" value="Unassembled WGS sequence"/>
</dbReference>
<feature type="domain" description="NADPH-dependent FMN reductase-like" evidence="3">
    <location>
        <begin position="2"/>
        <end position="132"/>
    </location>
</feature>
<proteinExistence type="predicted"/>
<dbReference type="EMBL" id="FMXO01000002">
    <property type="protein sequence ID" value="SDB08815.1"/>
    <property type="molecule type" value="Genomic_DNA"/>
</dbReference>
<dbReference type="AlphaFoldDB" id="A0A1G6AKA9"/>
<evidence type="ECO:0000313" key="4">
    <source>
        <dbReference type="EMBL" id="SDB08815.1"/>
    </source>
</evidence>
<reference evidence="4 5" key="1">
    <citation type="submission" date="2016-10" db="EMBL/GenBank/DDBJ databases">
        <authorList>
            <person name="de Groot N.N."/>
        </authorList>
    </citation>
    <scope>NUCLEOTIDE SEQUENCE [LARGE SCALE GENOMIC DNA]</scope>
    <source>
        <strain evidence="4 5">ASO4-2</strain>
    </source>
</reference>
<evidence type="ECO:0000256" key="2">
    <source>
        <dbReference type="ARBA" id="ARBA00022643"/>
    </source>
</evidence>
<dbReference type="GO" id="GO:0016491">
    <property type="term" value="F:oxidoreductase activity"/>
    <property type="evidence" value="ECO:0007669"/>
    <property type="project" value="InterPro"/>
</dbReference>
<dbReference type="OrthoDB" id="9790975at2"/>
<gene>
    <name evidence="4" type="ORF">SAMN05660653_00427</name>
</gene>
<evidence type="ECO:0000259" key="3">
    <source>
        <dbReference type="Pfam" id="PF03358"/>
    </source>
</evidence>
<keyword evidence="5" id="KW-1185">Reference proteome</keyword>
<dbReference type="STRING" id="617002.SAMN05660653_00427"/>
<protein>
    <submittedName>
        <fullName evidence="4">NADPH-dependent FMN reductase</fullName>
    </submittedName>
</protein>
<dbReference type="PANTHER" id="PTHR43278:SF2">
    <property type="entry name" value="IRON-SULFUR FLAVOPROTEIN"/>
    <property type="match status" value="1"/>
</dbReference>
<sequence length="230" mass="25292">MILAVHSSPRKRGNLERMVIQAAQASGHEYELIRLADLSISPCAGCVKCAQSKRCVQDDDMRSLYPRFEQIDGLIMGGVNYNGRMNSLAHVFLERLFPLYHQEPVFRNMPAAIVAVGGEAPQKAAQDMAGYLKNIYFCNVIGAALFTSDTPPCFSCGLGPKCPVGIPALTWREKDFQSFTRVSKDIFLRFEDNPDVVLAARRLGETLAKAIAGEWSRPRSGGGFYLPSSG</sequence>
<dbReference type="InterPro" id="IPR051796">
    <property type="entry name" value="ISF_SsuE-like"/>
</dbReference>
<organism evidence="4 5">
    <name type="scientific">Desulfonatronum thiosulfatophilum</name>
    <dbReference type="NCBI Taxonomy" id="617002"/>
    <lineage>
        <taxon>Bacteria</taxon>
        <taxon>Pseudomonadati</taxon>
        <taxon>Thermodesulfobacteriota</taxon>
        <taxon>Desulfovibrionia</taxon>
        <taxon>Desulfovibrionales</taxon>
        <taxon>Desulfonatronaceae</taxon>
        <taxon>Desulfonatronum</taxon>
    </lineage>
</organism>
<dbReference type="SUPFAM" id="SSF52218">
    <property type="entry name" value="Flavoproteins"/>
    <property type="match status" value="1"/>
</dbReference>
<dbReference type="Pfam" id="PF03358">
    <property type="entry name" value="FMN_red"/>
    <property type="match status" value="1"/>
</dbReference>
<name>A0A1G6AKA9_9BACT</name>
<dbReference type="InterPro" id="IPR029039">
    <property type="entry name" value="Flavoprotein-like_sf"/>
</dbReference>